<dbReference type="EMBL" id="LAZR01052162">
    <property type="protein sequence ID" value="KKK83574.1"/>
    <property type="molecule type" value="Genomic_DNA"/>
</dbReference>
<dbReference type="AlphaFoldDB" id="A0A0F9AYW6"/>
<feature type="non-terminal residue" evidence="1">
    <location>
        <position position="1"/>
    </location>
</feature>
<accession>A0A0F9AYW6</accession>
<protein>
    <submittedName>
        <fullName evidence="1">Uncharacterized protein</fullName>
    </submittedName>
</protein>
<comment type="caution">
    <text evidence="1">The sequence shown here is derived from an EMBL/GenBank/DDBJ whole genome shotgun (WGS) entry which is preliminary data.</text>
</comment>
<proteinExistence type="predicted"/>
<organism evidence="1">
    <name type="scientific">marine sediment metagenome</name>
    <dbReference type="NCBI Taxonomy" id="412755"/>
    <lineage>
        <taxon>unclassified sequences</taxon>
        <taxon>metagenomes</taxon>
        <taxon>ecological metagenomes</taxon>
    </lineage>
</organism>
<name>A0A0F9AYW6_9ZZZZ</name>
<gene>
    <name evidence="1" type="ORF">LCGC14_2792000</name>
</gene>
<sequence>IFTLRIGGDVADVDELQALAEAFDLKVDLKDPQAKAEDAKRLHLTYGLKSTEFILDEMRAWAGKLGKKLMVILFYADSEIPKFAEDNWRFDPSLVAYVDNSDVPYVDFLPKHAADLESFNMSAKEYCGRYYVRAAGAAVFGHYSPAGNFFTAMSIKDDIVNWLDPKPPAYRLLTPV</sequence>
<evidence type="ECO:0000313" key="1">
    <source>
        <dbReference type="EMBL" id="KKK83574.1"/>
    </source>
</evidence>
<reference evidence="1" key="1">
    <citation type="journal article" date="2015" name="Nature">
        <title>Complex archaea that bridge the gap between prokaryotes and eukaryotes.</title>
        <authorList>
            <person name="Spang A."/>
            <person name="Saw J.H."/>
            <person name="Jorgensen S.L."/>
            <person name="Zaremba-Niedzwiedzka K."/>
            <person name="Martijn J."/>
            <person name="Lind A.E."/>
            <person name="van Eijk R."/>
            <person name="Schleper C."/>
            <person name="Guy L."/>
            <person name="Ettema T.J."/>
        </authorList>
    </citation>
    <scope>NUCLEOTIDE SEQUENCE</scope>
</reference>